<evidence type="ECO:0000313" key="1">
    <source>
        <dbReference type="EMBL" id="QTH70967.1"/>
    </source>
</evidence>
<accession>A0A975DFV8</accession>
<dbReference type="Pfam" id="PF06995">
    <property type="entry name" value="Phage_P2_GpU"/>
    <property type="match status" value="1"/>
</dbReference>
<keyword evidence="2" id="KW-1185">Reference proteome</keyword>
<protein>
    <submittedName>
        <fullName evidence="1">Phage tail protein</fullName>
    </submittedName>
</protein>
<dbReference type="AlphaFoldDB" id="A0A975DFV8"/>
<reference evidence="1" key="1">
    <citation type="submission" date="2021-03" db="EMBL/GenBank/DDBJ databases">
        <title>Complete Genome of Pseudoalteromonas xiamenensis STKMTI.2, a new potential marine bacterium producing anti-Vibrio compounds.</title>
        <authorList>
            <person name="Handayani D.P."/>
            <person name="Isnansetyo A."/>
            <person name="Istiqomah I."/>
            <person name="Jumina J."/>
        </authorList>
    </citation>
    <scope>NUCLEOTIDE SEQUENCE</scope>
    <source>
        <strain evidence="1">STKMTI.2</strain>
    </source>
</reference>
<sequence length="150" mass="16989">MAKVSHANYMMQLGSYKFSVSSAAFHKLKYDSEYRWETLSAPTDKNSPVMQFNGVGEQSLNLEGTIYPQLVSNGLKQMDLMREEAAKGEPLLLGYVEESGNTSPSVGRVMGKWVICSIGEERTLFFNDGIPREINFTMTLKRYDERKQSK</sequence>
<dbReference type="InterPro" id="IPR009734">
    <property type="entry name" value="Myoviridae_GpU"/>
</dbReference>
<proteinExistence type="predicted"/>
<name>A0A975DFV8_9GAMM</name>
<dbReference type="KEGG" id="pxi:J5O05_13955"/>
<dbReference type="RefSeq" id="WP_208842609.1">
    <property type="nucleotide sequence ID" value="NZ_CP072133.1"/>
</dbReference>
<dbReference type="EMBL" id="CP072133">
    <property type="protein sequence ID" value="QTH70967.1"/>
    <property type="molecule type" value="Genomic_DNA"/>
</dbReference>
<organism evidence="1 2">
    <name type="scientific">Pseudoalteromonas xiamenensis</name>
    <dbReference type="NCBI Taxonomy" id="882626"/>
    <lineage>
        <taxon>Bacteria</taxon>
        <taxon>Pseudomonadati</taxon>
        <taxon>Pseudomonadota</taxon>
        <taxon>Gammaproteobacteria</taxon>
        <taxon>Alteromonadales</taxon>
        <taxon>Pseudoalteromonadaceae</taxon>
        <taxon>Pseudoalteromonas</taxon>
    </lineage>
</organism>
<evidence type="ECO:0000313" key="2">
    <source>
        <dbReference type="Proteomes" id="UP000664904"/>
    </source>
</evidence>
<dbReference type="Proteomes" id="UP000664904">
    <property type="component" value="Chromosome"/>
</dbReference>
<gene>
    <name evidence="1" type="ORF">J5O05_13955</name>
</gene>